<evidence type="ECO:0000259" key="21">
    <source>
        <dbReference type="PROSITE" id="PS50894"/>
    </source>
</evidence>
<dbReference type="SUPFAM" id="SSF55874">
    <property type="entry name" value="ATPase domain of HSP90 chaperone/DNA topoisomerase II/histidine kinase"/>
    <property type="match status" value="1"/>
</dbReference>
<keyword evidence="4" id="KW-1003">Cell membrane</keyword>
<dbReference type="OrthoDB" id="9810730at2"/>
<comment type="catalytic activity">
    <reaction evidence="1">
        <text>ATP + protein L-histidine = ADP + protein N-phospho-L-histidine.</text>
        <dbReference type="EC" id="2.7.13.3"/>
    </reaction>
</comment>
<comment type="caution">
    <text evidence="22">The sequence shown here is derived from an EMBL/GenBank/DDBJ whole genome shotgun (WGS) entry which is preliminary data.</text>
</comment>
<dbReference type="Pfam" id="PF00072">
    <property type="entry name" value="Response_reg"/>
    <property type="match status" value="1"/>
</dbReference>
<dbReference type="Pfam" id="PF01627">
    <property type="entry name" value="Hpt"/>
    <property type="match status" value="1"/>
</dbReference>
<dbReference type="Gene3D" id="3.30.565.10">
    <property type="entry name" value="Histidine kinase-like ATPase, C-terminal domain"/>
    <property type="match status" value="1"/>
</dbReference>
<dbReference type="Gene3D" id="1.25.40.10">
    <property type="entry name" value="Tetratricopeptide repeat domain"/>
    <property type="match status" value="2"/>
</dbReference>
<dbReference type="PANTHER" id="PTHR43047:SF64">
    <property type="entry name" value="HISTIDINE KINASE CONTAINING CHEY-HOMOLOGOUS RECEIVER DOMAIN AND PAS DOMAIN-RELATED"/>
    <property type="match status" value="1"/>
</dbReference>
<reference evidence="23" key="2">
    <citation type="submission" date="2019-06" db="EMBL/GenBank/DDBJ databases">
        <title>Co-occurence of chitin degradation, pigmentation and bioactivity in marine Pseudoalteromonas.</title>
        <authorList>
            <person name="Sonnenschein E.C."/>
            <person name="Bech P.K."/>
        </authorList>
    </citation>
    <scope>NUCLEOTIDE SEQUENCE [LARGE SCALE GENOMIC DNA]</scope>
    <source>
        <strain evidence="23">S3790</strain>
    </source>
</reference>
<evidence type="ECO:0000256" key="7">
    <source>
        <dbReference type="ARBA" id="ARBA00022679"/>
    </source>
</evidence>
<dbReference type="FunFam" id="3.30.565.10:FF:000010">
    <property type="entry name" value="Sensor histidine kinase RcsC"/>
    <property type="match status" value="1"/>
</dbReference>
<feature type="transmembrane region" description="Helical" evidence="17">
    <location>
        <begin position="426"/>
        <end position="445"/>
    </location>
</feature>
<feature type="chain" id="PRO_5024385274" description="histidine kinase" evidence="18">
    <location>
        <begin position="25"/>
        <end position="946"/>
    </location>
</feature>
<evidence type="ECO:0000256" key="10">
    <source>
        <dbReference type="ARBA" id="ARBA00022840"/>
    </source>
</evidence>
<keyword evidence="5" id="KW-0997">Cell inner membrane</keyword>
<feature type="signal peptide" evidence="18">
    <location>
        <begin position="1"/>
        <end position="24"/>
    </location>
</feature>
<dbReference type="EC" id="2.7.13.3" evidence="3"/>
<evidence type="ECO:0000256" key="14">
    <source>
        <dbReference type="PROSITE-ProRule" id="PRU00110"/>
    </source>
</evidence>
<dbReference type="AlphaFoldDB" id="A0A5S3VB70"/>
<evidence type="ECO:0000256" key="4">
    <source>
        <dbReference type="ARBA" id="ARBA00022475"/>
    </source>
</evidence>
<dbReference type="InterPro" id="IPR036097">
    <property type="entry name" value="HisK_dim/P_sf"/>
</dbReference>
<dbReference type="Pfam" id="PF02518">
    <property type="entry name" value="HATPase_c"/>
    <property type="match status" value="1"/>
</dbReference>
<dbReference type="Gene3D" id="3.40.50.2300">
    <property type="match status" value="1"/>
</dbReference>
<feature type="modified residue" description="Phosphohistidine" evidence="14">
    <location>
        <position position="890"/>
    </location>
</feature>
<sequence>MTGISGLRLIWLLLFMGVAMPWSAGATTASTSLDDKLMALDDMSSWQHVARAGAQLRGHPNLSPKQLESLIESLGRQALKYQKYTTATQYFRELEQLTEHEPLSDAFYFSVKFQGVATYFQGLFIQAAALYHRALNMATERDNPLEIANIHSNLGLTYMQTHQLDLSIIHYVAAHQLYEVHGDKQDEADIMLNLSGVYIQQYRYAVAEKILLRAIKLFIELEDNYGRALSQANLGVIYRLTERWELSRVNQMAAIAYYESTESWQHLSIEYANLATLSLNEGKVEQSLAEANFALYYAEQVDSLDGRRETLYPLSQALFVRGEYSQARESTLEFIAISQETGAARREKDGYLLLSFIQAALDKPQQALESYRTYHKLSKELLSRSLSKKLEQYQATVAENELNQEIKTLKQYQALQKLQIEQREQLVWLGVLLVLSLGIAGISIYRKRVLQHTKAELSRQVAQRTAQLQQVADELREANQVKSQFLANISHEIRTPLTSILGHTEALLLDHQRDSALQESLKVVHRQGDHLRELICDVLDLSKIEALQFELELSEFELDGLITDISDMFQHACVQKGLKFIIHNQLLDTYLVELDYIRIKQVLINLLGNAVKFTEQGSVELTVSVSEGAVLFIVEDTGIGMDEKYLNSIFDCFQQGDNSISRRFGGSGLGLSLSQQLIDIMGGKISVESTLHKGSKFSVEIPCFAKRYVGSSKQEIAADTLDALSGKVLIAEDHSDNRALFSRLVSNMGPEVFIANNGETAIEVCLSEFPDLVLMDIQMPKVDGLEAFRILRQAGFNGPIYALTANVMAREIKGYLEHGFTGHIGKPVNTKLLHQILSKHLEHKECSTSHMQIDMSDLTASFLETLEEERYNIIDLWESNQTQPLKNACHRLAGAAITFGFHDIAHTAKQLDHVLSTPDHNQAQHLYLILCDELKLAAASEQLNIV</sequence>
<dbReference type="InterPro" id="IPR036890">
    <property type="entry name" value="HATPase_C_sf"/>
</dbReference>
<feature type="domain" description="Response regulatory" evidence="20">
    <location>
        <begin position="727"/>
        <end position="841"/>
    </location>
</feature>
<evidence type="ECO:0000256" key="9">
    <source>
        <dbReference type="ARBA" id="ARBA00022777"/>
    </source>
</evidence>
<dbReference type="PROSITE" id="PS50894">
    <property type="entry name" value="HPT"/>
    <property type="match status" value="1"/>
</dbReference>
<dbReference type="InterPro" id="IPR001789">
    <property type="entry name" value="Sig_transdc_resp-reg_receiver"/>
</dbReference>
<reference evidence="22 23" key="1">
    <citation type="submission" date="2018-01" db="EMBL/GenBank/DDBJ databases">
        <authorList>
            <person name="Paulsen S."/>
            <person name="Gram L.K."/>
        </authorList>
    </citation>
    <scope>NUCLEOTIDE SEQUENCE [LARGE SCALE GENOMIC DNA]</scope>
    <source>
        <strain evidence="22 23">S3790</strain>
    </source>
</reference>
<dbReference type="SUPFAM" id="SSF47384">
    <property type="entry name" value="Homodimeric domain of signal transducing histidine kinase"/>
    <property type="match status" value="1"/>
</dbReference>
<evidence type="ECO:0000256" key="11">
    <source>
        <dbReference type="ARBA" id="ARBA00022989"/>
    </source>
</evidence>
<keyword evidence="11 17" id="KW-1133">Transmembrane helix</keyword>
<evidence type="ECO:0000256" key="5">
    <source>
        <dbReference type="ARBA" id="ARBA00022519"/>
    </source>
</evidence>
<keyword evidence="18" id="KW-0732">Signal</keyword>
<evidence type="ECO:0000313" key="22">
    <source>
        <dbReference type="EMBL" id="TMO68766.1"/>
    </source>
</evidence>
<dbReference type="PRINTS" id="PR00344">
    <property type="entry name" value="BCTRLSENSOR"/>
</dbReference>
<keyword evidence="16" id="KW-0175">Coiled coil</keyword>
<keyword evidence="6 15" id="KW-0597">Phosphoprotein</keyword>
<dbReference type="SUPFAM" id="SSF48452">
    <property type="entry name" value="TPR-like"/>
    <property type="match status" value="2"/>
</dbReference>
<evidence type="ECO:0000259" key="20">
    <source>
        <dbReference type="PROSITE" id="PS50110"/>
    </source>
</evidence>
<dbReference type="SMART" id="SM00388">
    <property type="entry name" value="HisKA"/>
    <property type="match status" value="1"/>
</dbReference>
<evidence type="ECO:0000256" key="1">
    <source>
        <dbReference type="ARBA" id="ARBA00000085"/>
    </source>
</evidence>
<dbReference type="PROSITE" id="PS50109">
    <property type="entry name" value="HIS_KIN"/>
    <property type="match status" value="1"/>
</dbReference>
<dbReference type="EMBL" id="PNBX01000030">
    <property type="protein sequence ID" value="TMO68766.1"/>
    <property type="molecule type" value="Genomic_DNA"/>
</dbReference>
<dbReference type="InterPro" id="IPR003594">
    <property type="entry name" value="HATPase_dom"/>
</dbReference>
<gene>
    <name evidence="22" type="ORF">CWC19_08350</name>
</gene>
<evidence type="ECO:0000256" key="2">
    <source>
        <dbReference type="ARBA" id="ARBA00004429"/>
    </source>
</evidence>
<keyword evidence="10" id="KW-0067">ATP-binding</keyword>
<dbReference type="PANTHER" id="PTHR43047">
    <property type="entry name" value="TWO-COMPONENT HISTIDINE PROTEIN KINASE"/>
    <property type="match status" value="1"/>
</dbReference>
<dbReference type="InterPro" id="IPR005467">
    <property type="entry name" value="His_kinase_dom"/>
</dbReference>
<dbReference type="Pfam" id="PF13424">
    <property type="entry name" value="TPR_12"/>
    <property type="match status" value="1"/>
</dbReference>
<evidence type="ECO:0000256" key="16">
    <source>
        <dbReference type="SAM" id="Coils"/>
    </source>
</evidence>
<dbReference type="InterPro" id="IPR003661">
    <property type="entry name" value="HisK_dim/P_dom"/>
</dbReference>
<feature type="modified residue" description="4-aspartylphosphate" evidence="15">
    <location>
        <position position="776"/>
    </location>
</feature>
<keyword evidence="13 17" id="KW-0472">Membrane</keyword>
<keyword evidence="8 17" id="KW-0812">Transmembrane</keyword>
<evidence type="ECO:0000256" key="8">
    <source>
        <dbReference type="ARBA" id="ARBA00022692"/>
    </source>
</evidence>
<dbReference type="InterPro" id="IPR004358">
    <property type="entry name" value="Sig_transdc_His_kin-like_C"/>
</dbReference>
<dbReference type="Gene3D" id="1.10.287.130">
    <property type="match status" value="1"/>
</dbReference>
<evidence type="ECO:0000259" key="19">
    <source>
        <dbReference type="PROSITE" id="PS50109"/>
    </source>
</evidence>
<feature type="domain" description="HPt" evidence="21">
    <location>
        <begin position="851"/>
        <end position="946"/>
    </location>
</feature>
<dbReference type="GO" id="GO:0000155">
    <property type="term" value="F:phosphorelay sensor kinase activity"/>
    <property type="evidence" value="ECO:0007669"/>
    <property type="project" value="InterPro"/>
</dbReference>
<evidence type="ECO:0000256" key="17">
    <source>
        <dbReference type="SAM" id="Phobius"/>
    </source>
</evidence>
<dbReference type="SMART" id="SM00448">
    <property type="entry name" value="REC"/>
    <property type="match status" value="1"/>
</dbReference>
<evidence type="ECO:0000256" key="18">
    <source>
        <dbReference type="SAM" id="SignalP"/>
    </source>
</evidence>
<dbReference type="CDD" id="cd17546">
    <property type="entry name" value="REC_hyHK_CKI1_RcsC-like"/>
    <property type="match status" value="1"/>
</dbReference>
<dbReference type="InterPro" id="IPR011006">
    <property type="entry name" value="CheY-like_superfamily"/>
</dbReference>
<keyword evidence="9 22" id="KW-0418">Kinase</keyword>
<dbReference type="CDD" id="cd00082">
    <property type="entry name" value="HisKA"/>
    <property type="match status" value="1"/>
</dbReference>
<keyword evidence="7" id="KW-0808">Transferase</keyword>
<dbReference type="InterPro" id="IPR036641">
    <property type="entry name" value="HPT_dom_sf"/>
</dbReference>
<organism evidence="22 23">
    <name type="scientific">Pseudoalteromonas aurantia</name>
    <dbReference type="NCBI Taxonomy" id="43654"/>
    <lineage>
        <taxon>Bacteria</taxon>
        <taxon>Pseudomonadati</taxon>
        <taxon>Pseudomonadota</taxon>
        <taxon>Gammaproteobacteria</taxon>
        <taxon>Alteromonadales</taxon>
        <taxon>Pseudoalteromonadaceae</taxon>
        <taxon>Pseudoalteromonas</taxon>
    </lineage>
</organism>
<protein>
    <recommendedName>
        <fullName evidence="3">histidine kinase</fullName>
        <ecNumber evidence="3">2.7.13.3</ecNumber>
    </recommendedName>
</protein>
<dbReference type="Gene3D" id="1.20.120.160">
    <property type="entry name" value="HPT domain"/>
    <property type="match status" value="1"/>
</dbReference>
<feature type="domain" description="Histidine kinase" evidence="19">
    <location>
        <begin position="488"/>
        <end position="705"/>
    </location>
</feature>
<keyword evidence="10" id="KW-0547">Nucleotide-binding</keyword>
<dbReference type="Proteomes" id="UP000307217">
    <property type="component" value="Unassembled WGS sequence"/>
</dbReference>
<dbReference type="FunFam" id="1.10.287.130:FF:000001">
    <property type="entry name" value="Two-component sensor histidine kinase"/>
    <property type="match status" value="1"/>
</dbReference>
<feature type="coiled-coil region" evidence="16">
    <location>
        <begin position="454"/>
        <end position="488"/>
    </location>
</feature>
<dbReference type="InterPro" id="IPR011990">
    <property type="entry name" value="TPR-like_helical_dom_sf"/>
</dbReference>
<dbReference type="InterPro" id="IPR008207">
    <property type="entry name" value="Sig_transdc_His_kin_Hpt_dom"/>
</dbReference>
<keyword evidence="12" id="KW-0902">Two-component regulatory system</keyword>
<dbReference type="Pfam" id="PF00512">
    <property type="entry name" value="HisKA"/>
    <property type="match status" value="1"/>
</dbReference>
<dbReference type="PROSITE" id="PS50110">
    <property type="entry name" value="RESPONSE_REGULATORY"/>
    <property type="match status" value="1"/>
</dbReference>
<evidence type="ECO:0000256" key="13">
    <source>
        <dbReference type="ARBA" id="ARBA00023136"/>
    </source>
</evidence>
<comment type="subcellular location">
    <subcellularLocation>
        <location evidence="2">Cell inner membrane</location>
        <topology evidence="2">Multi-pass membrane protein</topology>
    </subcellularLocation>
</comment>
<dbReference type="RefSeq" id="WP_138591453.1">
    <property type="nucleotide sequence ID" value="NZ_PNBX01000030.1"/>
</dbReference>
<evidence type="ECO:0000256" key="6">
    <source>
        <dbReference type="ARBA" id="ARBA00022553"/>
    </source>
</evidence>
<evidence type="ECO:0000313" key="23">
    <source>
        <dbReference type="Proteomes" id="UP000307217"/>
    </source>
</evidence>
<dbReference type="SUPFAM" id="SSF52172">
    <property type="entry name" value="CheY-like"/>
    <property type="match status" value="1"/>
</dbReference>
<name>A0A5S3VB70_9GAMM</name>
<evidence type="ECO:0000256" key="15">
    <source>
        <dbReference type="PROSITE-ProRule" id="PRU00169"/>
    </source>
</evidence>
<proteinExistence type="predicted"/>
<dbReference type="SUPFAM" id="SSF47226">
    <property type="entry name" value="Histidine-containing phosphotransfer domain, HPT domain"/>
    <property type="match status" value="1"/>
</dbReference>
<evidence type="ECO:0000256" key="12">
    <source>
        <dbReference type="ARBA" id="ARBA00023012"/>
    </source>
</evidence>
<evidence type="ECO:0000256" key="3">
    <source>
        <dbReference type="ARBA" id="ARBA00012438"/>
    </source>
</evidence>
<dbReference type="SMART" id="SM00387">
    <property type="entry name" value="HATPase_c"/>
    <property type="match status" value="1"/>
</dbReference>
<dbReference type="GO" id="GO:0005886">
    <property type="term" value="C:plasma membrane"/>
    <property type="evidence" value="ECO:0007669"/>
    <property type="project" value="UniProtKB-SubCell"/>
</dbReference>
<accession>A0A5S3VB70</accession>